<gene>
    <name evidence="2" type="ORF">AABB28_08945</name>
</gene>
<evidence type="ECO:0000313" key="2">
    <source>
        <dbReference type="EMBL" id="WZU65355.1"/>
    </source>
</evidence>
<dbReference type="SUPFAM" id="SSF141371">
    <property type="entry name" value="PilZ domain-like"/>
    <property type="match status" value="1"/>
</dbReference>
<reference evidence="2 3" key="1">
    <citation type="submission" date="2024-04" db="EMBL/GenBank/DDBJ databases">
        <title>Phylogenomic analyses of a clade within the roseobacter group suggest taxonomic reassignments of species of the genera Aestuariivita, Citreicella, Loktanella, Nautella, Pelagibaca, Ruegeria, Thalassobius, Thiobacimonas and Tropicibacter, and the proposal o.</title>
        <authorList>
            <person name="Jeon C.O."/>
        </authorList>
    </citation>
    <scope>NUCLEOTIDE SEQUENCE [LARGE SCALE GENOMIC DNA]</scope>
    <source>
        <strain evidence="2 3">G8-12</strain>
    </source>
</reference>
<evidence type="ECO:0000259" key="1">
    <source>
        <dbReference type="Pfam" id="PF07238"/>
    </source>
</evidence>
<dbReference type="KEGG" id="yag:AABB28_08945"/>
<dbReference type="Proteomes" id="UP001451782">
    <property type="component" value="Chromosome"/>
</dbReference>
<evidence type="ECO:0000313" key="3">
    <source>
        <dbReference type="Proteomes" id="UP001451782"/>
    </source>
</evidence>
<dbReference type="EMBL" id="CP151762">
    <property type="protein sequence ID" value="WZU65355.1"/>
    <property type="molecule type" value="Genomic_DNA"/>
</dbReference>
<sequence length="109" mass="12413">MKYRAHRYPTQFPIKLSSLSGLIECQVIDVNSAGARITGAAMLTRGEKVTFHILNHKAEAIVRWVSGTRAGITFRPHLTELQVDMLRYRRDKANYLGHRAGGMLYPEMR</sequence>
<dbReference type="RefSeq" id="WP_342071702.1">
    <property type="nucleotide sequence ID" value="NZ_CP151762.1"/>
</dbReference>
<keyword evidence="3" id="KW-1185">Reference proteome</keyword>
<proteinExistence type="predicted"/>
<accession>A0AAN0NIM2</accession>
<dbReference type="AlphaFoldDB" id="A0AAN0NIM2"/>
<protein>
    <submittedName>
        <fullName evidence="2">PilZ domain-containing protein</fullName>
    </submittedName>
</protein>
<organism evidence="2 3">
    <name type="scientific">Yoonia algicola</name>
    <dbReference type="NCBI Taxonomy" id="3137368"/>
    <lineage>
        <taxon>Bacteria</taxon>
        <taxon>Pseudomonadati</taxon>
        <taxon>Pseudomonadota</taxon>
        <taxon>Alphaproteobacteria</taxon>
        <taxon>Rhodobacterales</taxon>
        <taxon>Paracoccaceae</taxon>
        <taxon>Yoonia</taxon>
    </lineage>
</organism>
<name>A0AAN0NIM2_9RHOB</name>
<feature type="domain" description="PilZ" evidence="1">
    <location>
        <begin position="4"/>
        <end position="85"/>
    </location>
</feature>
<dbReference type="InterPro" id="IPR009875">
    <property type="entry name" value="PilZ_domain"/>
</dbReference>
<dbReference type="Pfam" id="PF07238">
    <property type="entry name" value="PilZ"/>
    <property type="match status" value="1"/>
</dbReference>
<dbReference type="GO" id="GO:0035438">
    <property type="term" value="F:cyclic-di-GMP binding"/>
    <property type="evidence" value="ECO:0007669"/>
    <property type="project" value="InterPro"/>
</dbReference>